<dbReference type="InterPro" id="IPR043128">
    <property type="entry name" value="Rev_trsase/Diguanyl_cyclase"/>
</dbReference>
<reference evidence="7 8" key="2">
    <citation type="journal article" date="2021" name="Front. Microbiol.">
        <title>Aerobic Denitrification and Heterotrophic Sulfur Oxidation in the Genus Halomonas Revealed by Six Novel Species Characterizations and Genome-Based Analysis.</title>
        <authorList>
            <person name="Wang L."/>
            <person name="Shao Z."/>
        </authorList>
    </citation>
    <scope>NUCLEOTIDE SEQUENCE</scope>
    <source>
        <strain evidence="6 8">MCCC 1A05748</strain>
        <strain evidence="7">MCCC 1A05776</strain>
    </source>
</reference>
<evidence type="ECO:0000256" key="3">
    <source>
        <dbReference type="ARBA" id="ARBA00034247"/>
    </source>
</evidence>
<dbReference type="PANTHER" id="PTHR45138">
    <property type="entry name" value="REGULATORY COMPONENTS OF SENSORY TRANSDUCTION SYSTEM"/>
    <property type="match status" value="1"/>
</dbReference>
<dbReference type="Proteomes" id="UP001320154">
    <property type="component" value="Unassembled WGS sequence"/>
</dbReference>
<dbReference type="EMBL" id="JABFTQ010000008">
    <property type="protein sequence ID" value="MCE8047691.1"/>
    <property type="molecule type" value="Genomic_DNA"/>
</dbReference>
<comment type="catalytic activity">
    <reaction evidence="3">
        <text>2 GTP = 3',3'-c-di-GMP + 2 diphosphate</text>
        <dbReference type="Rhea" id="RHEA:24898"/>
        <dbReference type="ChEBI" id="CHEBI:33019"/>
        <dbReference type="ChEBI" id="CHEBI:37565"/>
        <dbReference type="ChEBI" id="CHEBI:58805"/>
        <dbReference type="EC" id="2.7.7.65"/>
    </reaction>
</comment>
<evidence type="ECO:0000259" key="5">
    <source>
        <dbReference type="PROSITE" id="PS50887"/>
    </source>
</evidence>
<keyword evidence="4" id="KW-1133">Transmembrane helix</keyword>
<dbReference type="Gene3D" id="1.20.58.920">
    <property type="match status" value="1"/>
</dbReference>
<dbReference type="InterPro" id="IPR000160">
    <property type="entry name" value="GGDEF_dom"/>
</dbReference>
<accession>A0AAW4YUM8</accession>
<dbReference type="GO" id="GO:0052621">
    <property type="term" value="F:diguanylate cyclase activity"/>
    <property type="evidence" value="ECO:0007669"/>
    <property type="project" value="UniProtKB-EC"/>
</dbReference>
<evidence type="ECO:0000313" key="8">
    <source>
        <dbReference type="Proteomes" id="UP001320154"/>
    </source>
</evidence>
<evidence type="ECO:0000256" key="1">
    <source>
        <dbReference type="ARBA" id="ARBA00001946"/>
    </source>
</evidence>
<dbReference type="SMART" id="SM00267">
    <property type="entry name" value="GGDEF"/>
    <property type="match status" value="1"/>
</dbReference>
<dbReference type="FunFam" id="3.30.70.270:FF:000001">
    <property type="entry name" value="Diguanylate cyclase domain protein"/>
    <property type="match status" value="1"/>
</dbReference>
<dbReference type="NCBIfam" id="TIGR00254">
    <property type="entry name" value="GGDEF"/>
    <property type="match status" value="1"/>
</dbReference>
<dbReference type="SUPFAM" id="SSF55073">
    <property type="entry name" value="Nucleotide cyclase"/>
    <property type="match status" value="1"/>
</dbReference>
<name>A0AAW4YUM8_9GAMM</name>
<dbReference type="EMBL" id="JABFTS010000005">
    <property type="protein sequence ID" value="MCE8052343.1"/>
    <property type="molecule type" value="Genomic_DNA"/>
</dbReference>
<gene>
    <name evidence="6" type="ORF">HOP60_13235</name>
    <name evidence="7" type="ORF">HOP61_13650</name>
</gene>
<dbReference type="RefSeq" id="WP_086510838.1">
    <property type="nucleotide sequence ID" value="NZ_JABFTQ010000008.1"/>
</dbReference>
<dbReference type="Proteomes" id="UP001320178">
    <property type="component" value="Unassembled WGS sequence"/>
</dbReference>
<dbReference type="InterPro" id="IPR029787">
    <property type="entry name" value="Nucleotide_cyclase"/>
</dbReference>
<keyword evidence="4" id="KW-0812">Transmembrane</keyword>
<proteinExistence type="predicted"/>
<dbReference type="Gene3D" id="6.10.340.10">
    <property type="match status" value="1"/>
</dbReference>
<feature type="transmembrane region" description="Helical" evidence="4">
    <location>
        <begin position="12"/>
        <end position="30"/>
    </location>
</feature>
<evidence type="ECO:0000313" key="9">
    <source>
        <dbReference type="Proteomes" id="UP001320178"/>
    </source>
</evidence>
<dbReference type="PANTHER" id="PTHR45138:SF9">
    <property type="entry name" value="DIGUANYLATE CYCLASE DGCM-RELATED"/>
    <property type="match status" value="1"/>
</dbReference>
<evidence type="ECO:0000313" key="7">
    <source>
        <dbReference type="EMBL" id="MCE8052343.1"/>
    </source>
</evidence>
<dbReference type="InterPro" id="IPR038188">
    <property type="entry name" value="TorS_sensor_sf"/>
</dbReference>
<organism evidence="7 9">
    <name type="scientific">Billgrantia desiderata</name>
    <dbReference type="NCBI Taxonomy" id="52021"/>
    <lineage>
        <taxon>Bacteria</taxon>
        <taxon>Pseudomonadati</taxon>
        <taxon>Pseudomonadota</taxon>
        <taxon>Gammaproteobacteria</taxon>
        <taxon>Oceanospirillales</taxon>
        <taxon>Halomonadaceae</taxon>
        <taxon>Billgrantia</taxon>
    </lineage>
</organism>
<dbReference type="PROSITE" id="PS50887">
    <property type="entry name" value="GGDEF"/>
    <property type="match status" value="1"/>
</dbReference>
<dbReference type="AlphaFoldDB" id="A0AAW4YUM8"/>
<dbReference type="InterPro" id="IPR050469">
    <property type="entry name" value="Diguanylate_Cyclase"/>
</dbReference>
<dbReference type="CDD" id="cd01949">
    <property type="entry name" value="GGDEF"/>
    <property type="match status" value="1"/>
</dbReference>
<reference evidence="7" key="1">
    <citation type="submission" date="2020-05" db="EMBL/GenBank/DDBJ databases">
        <authorList>
            <person name="Wang L."/>
            <person name="Shao Z."/>
        </authorList>
    </citation>
    <scope>NUCLEOTIDE SEQUENCE</scope>
    <source>
        <strain evidence="6">MCCC 1A05748</strain>
        <strain evidence="7">MCCC 1A05776</strain>
    </source>
</reference>
<comment type="cofactor">
    <cofactor evidence="1">
        <name>Mg(2+)</name>
        <dbReference type="ChEBI" id="CHEBI:18420"/>
    </cofactor>
</comment>
<comment type="caution">
    <text evidence="7">The sequence shown here is derived from an EMBL/GenBank/DDBJ whole genome shotgun (WGS) entry which is preliminary data.</text>
</comment>
<sequence length="462" mass="52349">MRRVFGLTVRLAALTMVPTLVILATILLALHSFGEYRATVSQLSERHTHALMTASRLMQQSESMLGSGAMLLLADDHFSRRQALFEIADRREWMERLVDELAAIRGEAGSFDDIERVRDQLMESFDALDALVQRRIDLVGQLQQAPDETSDALLRETERLLARQMRTNRSLSQDLSVAIGYHVSGIRLDIRDAAEQMEQQLRQREGALKGFALLAVLLLLATAYHINRSVVRRVVKLQRVISRERPAPHELRVDGSDEIAQMARSIQRYVHRINDNERRIMTMNRELDFLATHDALTQLRNRHYFERELNERRNALAAEGYCVAMIDIDHFKAINDTHGHEAGDRVIRCVADRLRRGLPESALLARYGGEEFVALLPGSDIDTVVPMLEQIRQGLESHSIELGETALRVTASFGLAQQLPGGEFDEALKAADEALYRAKRSGRNRVMYRWLSQDDSGDAAYG</sequence>
<dbReference type="Gene3D" id="3.30.70.270">
    <property type="match status" value="1"/>
</dbReference>
<dbReference type="EC" id="2.7.7.65" evidence="2"/>
<dbReference type="Pfam" id="PF00990">
    <property type="entry name" value="GGDEF"/>
    <property type="match status" value="1"/>
</dbReference>
<evidence type="ECO:0000256" key="2">
    <source>
        <dbReference type="ARBA" id="ARBA00012528"/>
    </source>
</evidence>
<keyword evidence="4" id="KW-0472">Membrane</keyword>
<feature type="domain" description="GGDEF" evidence="5">
    <location>
        <begin position="319"/>
        <end position="451"/>
    </location>
</feature>
<evidence type="ECO:0000256" key="4">
    <source>
        <dbReference type="SAM" id="Phobius"/>
    </source>
</evidence>
<keyword evidence="8" id="KW-1185">Reference proteome</keyword>
<evidence type="ECO:0000313" key="6">
    <source>
        <dbReference type="EMBL" id="MCE8047691.1"/>
    </source>
</evidence>
<protein>
    <recommendedName>
        <fullName evidence="2">diguanylate cyclase</fullName>
        <ecNumber evidence="2">2.7.7.65</ecNumber>
    </recommendedName>
</protein>